<dbReference type="InterPro" id="IPR027417">
    <property type="entry name" value="P-loop_NTPase"/>
</dbReference>
<dbReference type="InterPro" id="IPR003439">
    <property type="entry name" value="ABC_transporter-like_ATP-bd"/>
</dbReference>
<evidence type="ECO:0000259" key="3">
    <source>
        <dbReference type="PROSITE" id="PS50893"/>
    </source>
</evidence>
<protein>
    <submittedName>
        <fullName evidence="4">ATP-binding cassette domain-containing protein</fullName>
    </submittedName>
</protein>
<evidence type="ECO:0000256" key="2">
    <source>
        <dbReference type="ARBA" id="ARBA00022840"/>
    </source>
</evidence>
<dbReference type="PROSITE" id="PS50893">
    <property type="entry name" value="ABC_TRANSPORTER_2"/>
    <property type="match status" value="1"/>
</dbReference>
<dbReference type="Gene3D" id="3.40.50.300">
    <property type="entry name" value="P-loop containing nucleotide triphosphate hydrolases"/>
    <property type="match status" value="1"/>
</dbReference>
<reference evidence="4 5" key="1">
    <citation type="submission" date="2020-07" db="EMBL/GenBank/DDBJ databases">
        <authorList>
            <person name="Hilgarth M."/>
            <person name="Werum V."/>
            <person name="Vogel R.F."/>
        </authorList>
    </citation>
    <scope>NUCLEOTIDE SEQUENCE [LARGE SCALE GENOMIC DNA]</scope>
    <source>
        <strain evidence="4 5">DSM 28961</strain>
    </source>
</reference>
<dbReference type="PANTHER" id="PTHR24220:SF470">
    <property type="entry name" value="CELL DIVISION ATP-BINDING PROTEIN FTSE"/>
    <property type="match status" value="1"/>
</dbReference>
<feature type="domain" description="ABC transporter" evidence="3">
    <location>
        <begin position="10"/>
        <end position="228"/>
    </location>
</feature>
<dbReference type="SMART" id="SM00382">
    <property type="entry name" value="AAA"/>
    <property type="match status" value="1"/>
</dbReference>
<evidence type="ECO:0000256" key="1">
    <source>
        <dbReference type="ARBA" id="ARBA00022741"/>
    </source>
</evidence>
<dbReference type="Pfam" id="PF00005">
    <property type="entry name" value="ABC_tran"/>
    <property type="match status" value="1"/>
</dbReference>
<dbReference type="PANTHER" id="PTHR24220">
    <property type="entry name" value="IMPORT ATP-BINDING PROTEIN"/>
    <property type="match status" value="1"/>
</dbReference>
<proteinExistence type="predicted"/>
<dbReference type="AlphaFoldDB" id="A0A7V8SJG8"/>
<dbReference type="GO" id="GO:0005524">
    <property type="term" value="F:ATP binding"/>
    <property type="evidence" value="ECO:0007669"/>
    <property type="project" value="UniProtKB-KW"/>
</dbReference>
<dbReference type="EMBL" id="JACBNY010000004">
    <property type="protein sequence ID" value="MBA0016334.1"/>
    <property type="molecule type" value="Genomic_DNA"/>
</dbReference>
<sequence length="228" mass="26317">MAWIVQVYWYRKCKIFKLKKNNVTYQEDKILHDLSFQIQSGEFVYLTGKSGAGKSSLLRLLHGELSFSGDFIFREHDVQFEVPDYRRQFQKMVKYVSQQLMFDSSKTVVENLAIYDHFKRKAQNSVAENVAKWLSIFSLSHLREHYPDEISGGDQSRLALAMALTTQPRILLLDEPTANLDPKMSARVLTYLESLNAQGVTIILATHDASILEKFPHRCLELREGEIV</sequence>
<dbReference type="InterPro" id="IPR017871">
    <property type="entry name" value="ABC_transporter-like_CS"/>
</dbReference>
<keyword evidence="5" id="KW-1185">Reference proteome</keyword>
<dbReference type="PROSITE" id="PS00211">
    <property type="entry name" value="ABC_TRANSPORTER_1"/>
    <property type="match status" value="1"/>
</dbReference>
<keyword evidence="2 4" id="KW-0067">ATP-binding</keyword>
<dbReference type="InterPro" id="IPR003593">
    <property type="entry name" value="AAA+_ATPase"/>
</dbReference>
<gene>
    <name evidence="4" type="ORF">HZR21_04095</name>
</gene>
<accession>A0A7V8SJG8</accession>
<dbReference type="GO" id="GO:0022857">
    <property type="term" value="F:transmembrane transporter activity"/>
    <property type="evidence" value="ECO:0007669"/>
    <property type="project" value="TreeGrafter"/>
</dbReference>
<dbReference type="InterPro" id="IPR015854">
    <property type="entry name" value="ABC_transpr_LolD-like"/>
</dbReference>
<organism evidence="4 5">
    <name type="scientific">Pseudolactococcus laudensis</name>
    <dbReference type="NCBI Taxonomy" id="1494461"/>
    <lineage>
        <taxon>Bacteria</taxon>
        <taxon>Bacillati</taxon>
        <taxon>Bacillota</taxon>
        <taxon>Bacilli</taxon>
        <taxon>Lactobacillales</taxon>
        <taxon>Streptococcaceae</taxon>
        <taxon>Pseudolactococcus</taxon>
    </lineage>
</organism>
<evidence type="ECO:0000313" key="5">
    <source>
        <dbReference type="Proteomes" id="UP000530186"/>
    </source>
</evidence>
<name>A0A7V8SJG8_9LACT</name>
<dbReference type="GO" id="GO:0005886">
    <property type="term" value="C:plasma membrane"/>
    <property type="evidence" value="ECO:0007669"/>
    <property type="project" value="TreeGrafter"/>
</dbReference>
<keyword evidence="1" id="KW-0547">Nucleotide-binding</keyword>
<dbReference type="GO" id="GO:0016887">
    <property type="term" value="F:ATP hydrolysis activity"/>
    <property type="evidence" value="ECO:0007669"/>
    <property type="project" value="InterPro"/>
</dbReference>
<evidence type="ECO:0000313" key="4">
    <source>
        <dbReference type="EMBL" id="MBA0016334.1"/>
    </source>
</evidence>
<dbReference type="SUPFAM" id="SSF52540">
    <property type="entry name" value="P-loop containing nucleoside triphosphate hydrolases"/>
    <property type="match status" value="1"/>
</dbReference>
<dbReference type="Proteomes" id="UP000530186">
    <property type="component" value="Unassembled WGS sequence"/>
</dbReference>
<comment type="caution">
    <text evidence="4">The sequence shown here is derived from an EMBL/GenBank/DDBJ whole genome shotgun (WGS) entry which is preliminary data.</text>
</comment>